<dbReference type="Proteomes" id="UP000078090">
    <property type="component" value="Unassembled WGS sequence"/>
</dbReference>
<reference evidence="2 3" key="1">
    <citation type="submission" date="2016-03" db="EMBL/GenBank/DDBJ databases">
        <authorList>
            <person name="Ploux O."/>
        </authorList>
    </citation>
    <scope>NUCLEOTIDE SEQUENCE [LARGE SCALE GENOMIC DNA]</scope>
    <source>
        <strain evidence="2 3">R-45363</strain>
    </source>
</reference>
<feature type="transmembrane region" description="Helical" evidence="1">
    <location>
        <begin position="158"/>
        <end position="175"/>
    </location>
</feature>
<evidence type="ECO:0000313" key="2">
    <source>
        <dbReference type="EMBL" id="OAH97485.1"/>
    </source>
</evidence>
<feature type="transmembrane region" description="Helical" evidence="1">
    <location>
        <begin position="187"/>
        <end position="205"/>
    </location>
</feature>
<keyword evidence="1" id="KW-1133">Transmembrane helix</keyword>
<comment type="caution">
    <text evidence="2">The sequence shown here is derived from an EMBL/GenBank/DDBJ whole genome shotgun (WGS) entry which is preliminary data.</text>
</comment>
<proteinExistence type="predicted"/>
<gene>
    <name evidence="2" type="ORF">A1332_21445</name>
</gene>
<dbReference type="RefSeq" id="WP_064010515.1">
    <property type="nucleotide sequence ID" value="NZ_LUUG01000119.1"/>
</dbReference>
<evidence type="ECO:0000256" key="1">
    <source>
        <dbReference type="SAM" id="Phobius"/>
    </source>
</evidence>
<sequence>MDKKGIGSLLEDKSPLGLGGLADAQLKGKGLLSQYYSDNEKMRDSFEKEFVQLSNKLAKLERHFEDSWTDRNKRIENQISAIAHQVSKMDGDTNAAISALYDDIDNAKSISMEKINYLSESVSQADEIVGHLAKTAVAGGYSVAAGKEGQAADKMRQYAVSFFVLAGFPVAYLVFESGGGAIDWPHIASKVFLSIFMLAPATYLVRESSRHREQEITNRKKGMDLATIDPFLKSLPESKSYN</sequence>
<evidence type="ECO:0000313" key="3">
    <source>
        <dbReference type="Proteomes" id="UP000078090"/>
    </source>
</evidence>
<keyword evidence="1" id="KW-0472">Membrane</keyword>
<dbReference type="EMBL" id="LUUG01000119">
    <property type="protein sequence ID" value="OAH97485.1"/>
    <property type="molecule type" value="Genomic_DNA"/>
</dbReference>
<accession>A0A177LVJ3</accession>
<dbReference type="OrthoDB" id="1431451at2"/>
<name>A0A177LVJ3_METMH</name>
<dbReference type="AlphaFoldDB" id="A0A177LVJ3"/>
<protein>
    <submittedName>
        <fullName evidence="2">Uncharacterized protein</fullName>
    </submittedName>
</protein>
<keyword evidence="1" id="KW-0812">Transmembrane</keyword>
<organism evidence="2 3">
    <name type="scientific">Methylomonas methanica</name>
    <dbReference type="NCBI Taxonomy" id="421"/>
    <lineage>
        <taxon>Bacteria</taxon>
        <taxon>Pseudomonadati</taxon>
        <taxon>Pseudomonadota</taxon>
        <taxon>Gammaproteobacteria</taxon>
        <taxon>Methylococcales</taxon>
        <taxon>Methylococcaceae</taxon>
        <taxon>Methylomonas</taxon>
    </lineage>
</organism>